<gene>
    <name evidence="3" type="ORF">CYMTET_48695</name>
</gene>
<keyword evidence="1" id="KW-0812">Transmembrane</keyword>
<accession>A0AAE0EVH2</accession>
<evidence type="ECO:0000259" key="2">
    <source>
        <dbReference type="Pfam" id="PF25085"/>
    </source>
</evidence>
<feature type="transmembrane region" description="Helical" evidence="1">
    <location>
        <begin position="56"/>
        <end position="77"/>
    </location>
</feature>
<dbReference type="Pfam" id="PF25085">
    <property type="entry name" value="DUF7802"/>
    <property type="match status" value="1"/>
</dbReference>
<evidence type="ECO:0000256" key="1">
    <source>
        <dbReference type="SAM" id="Phobius"/>
    </source>
</evidence>
<dbReference type="PANTHER" id="PTHR35982:SF1">
    <property type="entry name" value="SPIROCYCLASE, AVEC FAMILY"/>
    <property type="match status" value="1"/>
</dbReference>
<feature type="transmembrane region" description="Helical" evidence="1">
    <location>
        <begin position="146"/>
        <end position="163"/>
    </location>
</feature>
<feature type="domain" description="DUF7802" evidence="2">
    <location>
        <begin position="8"/>
        <end position="294"/>
    </location>
</feature>
<dbReference type="AlphaFoldDB" id="A0AAE0EVH2"/>
<feature type="transmembrane region" description="Helical" evidence="1">
    <location>
        <begin position="112"/>
        <end position="134"/>
    </location>
</feature>
<evidence type="ECO:0000313" key="4">
    <source>
        <dbReference type="Proteomes" id="UP001190700"/>
    </source>
</evidence>
<feature type="transmembrane region" description="Helical" evidence="1">
    <location>
        <begin position="285"/>
        <end position="306"/>
    </location>
</feature>
<keyword evidence="4" id="KW-1185">Reference proteome</keyword>
<keyword evidence="1" id="KW-0472">Membrane</keyword>
<proteinExistence type="predicted"/>
<dbReference type="EMBL" id="LGRX02033369">
    <property type="protein sequence ID" value="KAK3241552.1"/>
    <property type="molecule type" value="Genomic_DNA"/>
</dbReference>
<dbReference type="Proteomes" id="UP001190700">
    <property type="component" value="Unassembled WGS sequence"/>
</dbReference>
<feature type="transmembrane region" description="Helical" evidence="1">
    <location>
        <begin position="16"/>
        <end position="36"/>
    </location>
</feature>
<protein>
    <recommendedName>
        <fullName evidence="2">DUF7802 domain-containing protein</fullName>
    </recommendedName>
</protein>
<keyword evidence="1" id="KW-1133">Transmembrane helix</keyword>
<evidence type="ECO:0000313" key="3">
    <source>
        <dbReference type="EMBL" id="KAK3241552.1"/>
    </source>
</evidence>
<name>A0AAE0EVH2_9CHLO</name>
<sequence length="316" mass="35039">MYYPQTAAIRLRLDPVAEAMATGLLGALFYGVYDINGPRFLWWTWHDTDAAISERFLNAPFGSTMWILTYTAIHCLLHRWITRPMPQLSAVLPKVGGDILTKMHGFLYSAPGVVKVFFCGASVTPLFMIAMGIFSVFSLDIPGKPAERTIGLCLLTYFIVILWNVRNRQLVVKDKFFPEYDKVLFFFVTLDFCTHTCINALGNPENHVSHGVHQTAGSCEVKNYDIMGFERNEYLCVESDPSQASVTDYQTSCAVPGGIAPSPTGMAAEWYSVCGLAHNDRVAEFVGLATIAVIGIASYAFCLINSKEALSKRKSK</sequence>
<dbReference type="InterPro" id="IPR056704">
    <property type="entry name" value="DUF7802"/>
</dbReference>
<organism evidence="3 4">
    <name type="scientific">Cymbomonas tetramitiformis</name>
    <dbReference type="NCBI Taxonomy" id="36881"/>
    <lineage>
        <taxon>Eukaryota</taxon>
        <taxon>Viridiplantae</taxon>
        <taxon>Chlorophyta</taxon>
        <taxon>Pyramimonadophyceae</taxon>
        <taxon>Pyramimonadales</taxon>
        <taxon>Pyramimonadaceae</taxon>
        <taxon>Cymbomonas</taxon>
    </lineage>
</organism>
<dbReference type="PANTHER" id="PTHR35982">
    <property type="entry name" value="AGAP005361-PA"/>
    <property type="match status" value="1"/>
</dbReference>
<comment type="caution">
    <text evidence="3">The sequence shown here is derived from an EMBL/GenBank/DDBJ whole genome shotgun (WGS) entry which is preliminary data.</text>
</comment>
<reference evidence="3 4" key="1">
    <citation type="journal article" date="2015" name="Genome Biol. Evol.">
        <title>Comparative Genomics of a Bacterivorous Green Alga Reveals Evolutionary Causalities and Consequences of Phago-Mixotrophic Mode of Nutrition.</title>
        <authorList>
            <person name="Burns J.A."/>
            <person name="Paasch A."/>
            <person name="Narechania A."/>
            <person name="Kim E."/>
        </authorList>
    </citation>
    <scope>NUCLEOTIDE SEQUENCE [LARGE SCALE GENOMIC DNA]</scope>
    <source>
        <strain evidence="3 4">PLY_AMNH</strain>
    </source>
</reference>